<feature type="binding site" evidence="8">
    <location>
        <position position="104"/>
    </location>
    <ligand>
        <name>shikimate</name>
        <dbReference type="ChEBI" id="CHEBI:36208"/>
    </ligand>
</feature>
<dbReference type="Gene3D" id="3.40.50.10860">
    <property type="entry name" value="Leucine Dehydrogenase, chain A, domain 1"/>
    <property type="match status" value="1"/>
</dbReference>
<dbReference type="PANTHER" id="PTHR21089:SF1">
    <property type="entry name" value="BIFUNCTIONAL 3-DEHYDROQUINATE DEHYDRATASE_SHIKIMATE DEHYDROGENASE, CHLOROPLASTIC"/>
    <property type="match status" value="1"/>
</dbReference>
<dbReference type="Proteomes" id="UP001195903">
    <property type="component" value="Unassembled WGS sequence"/>
</dbReference>
<evidence type="ECO:0000256" key="4">
    <source>
        <dbReference type="ARBA" id="ARBA00022857"/>
    </source>
</evidence>
<dbReference type="InterPro" id="IPR046346">
    <property type="entry name" value="Aminoacid_DH-like_N_sf"/>
</dbReference>
<name>A0ABS5V792_9GAMM</name>
<dbReference type="PANTHER" id="PTHR21089">
    <property type="entry name" value="SHIKIMATE DEHYDROGENASE"/>
    <property type="match status" value="1"/>
</dbReference>
<feature type="domain" description="SDH C-terminal" evidence="11">
    <location>
        <begin position="253"/>
        <end position="283"/>
    </location>
</feature>
<feature type="binding site" evidence="8">
    <location>
        <position position="253"/>
    </location>
    <ligand>
        <name>NADP(+)</name>
        <dbReference type="ChEBI" id="CHEBI:58349"/>
    </ligand>
</feature>
<dbReference type="NCBIfam" id="NF001310">
    <property type="entry name" value="PRK00258.1-2"/>
    <property type="match status" value="1"/>
</dbReference>
<evidence type="ECO:0000259" key="11">
    <source>
        <dbReference type="Pfam" id="PF18317"/>
    </source>
</evidence>
<comment type="caution">
    <text evidence="12">The sequence shown here is derived from an EMBL/GenBank/DDBJ whole genome shotgun (WGS) entry which is preliminary data.</text>
</comment>
<feature type="binding site" evidence="8">
    <location>
        <position position="231"/>
    </location>
    <ligand>
        <name>shikimate</name>
        <dbReference type="ChEBI" id="CHEBI:36208"/>
    </ligand>
</feature>
<keyword evidence="5 8" id="KW-0560">Oxidoreductase</keyword>
<dbReference type="InterPro" id="IPR013708">
    <property type="entry name" value="Shikimate_DH-bd_N"/>
</dbReference>
<evidence type="ECO:0000259" key="10">
    <source>
        <dbReference type="Pfam" id="PF08501"/>
    </source>
</evidence>
<dbReference type="RefSeq" id="WP_214508481.1">
    <property type="nucleotide sequence ID" value="NZ_JAHEPS010000009.1"/>
</dbReference>
<accession>A0ABS5V792</accession>
<dbReference type="InterPro" id="IPR022893">
    <property type="entry name" value="Shikimate_DH_fam"/>
</dbReference>
<feature type="binding site" evidence="8">
    <location>
        <position position="260"/>
    </location>
    <ligand>
        <name>shikimate</name>
        <dbReference type="ChEBI" id="CHEBI:36208"/>
    </ligand>
</feature>
<gene>
    <name evidence="8 12" type="primary">aroE</name>
    <name evidence="12" type="ORF">KJI95_17420</name>
</gene>
<feature type="binding site" evidence="8">
    <location>
        <begin position="144"/>
        <end position="148"/>
    </location>
    <ligand>
        <name>NADP(+)</name>
        <dbReference type="ChEBI" id="CHEBI:58349"/>
    </ligand>
</feature>
<dbReference type="SUPFAM" id="SSF53223">
    <property type="entry name" value="Aminoacid dehydrogenase-like, N-terminal domain"/>
    <property type="match status" value="1"/>
</dbReference>
<evidence type="ECO:0000256" key="5">
    <source>
        <dbReference type="ARBA" id="ARBA00023002"/>
    </source>
</evidence>
<dbReference type="InterPro" id="IPR041121">
    <property type="entry name" value="SDH_C"/>
</dbReference>
<feature type="domain" description="Shikimate dehydrogenase substrate binding N-terminal" evidence="10">
    <location>
        <begin position="24"/>
        <end position="106"/>
    </location>
</feature>
<dbReference type="Gene3D" id="3.40.50.720">
    <property type="entry name" value="NAD(P)-binding Rossmann-like Domain"/>
    <property type="match status" value="1"/>
</dbReference>
<dbReference type="NCBIfam" id="TIGR00507">
    <property type="entry name" value="aroE"/>
    <property type="match status" value="1"/>
</dbReference>
<reference evidence="12 13" key="1">
    <citation type="submission" date="2021-05" db="EMBL/GenBank/DDBJ databases">
        <title>Shewanella sp. JM162201.</title>
        <authorList>
            <person name="Xu S."/>
            <person name="Li A."/>
        </authorList>
    </citation>
    <scope>NUCLEOTIDE SEQUENCE [LARGE SCALE GENOMIC DNA]</scope>
    <source>
        <strain evidence="12 13">JM162201</strain>
    </source>
</reference>
<dbReference type="EMBL" id="JAHEPS010000009">
    <property type="protein sequence ID" value="MBT1446280.1"/>
    <property type="molecule type" value="Genomic_DNA"/>
</dbReference>
<feature type="domain" description="Quinate/shikimate 5-dehydrogenase/glutamyl-tRNA reductase" evidence="9">
    <location>
        <begin position="134"/>
        <end position="207"/>
    </location>
</feature>
<evidence type="ECO:0000256" key="2">
    <source>
        <dbReference type="ARBA" id="ARBA00012962"/>
    </source>
</evidence>
<feature type="binding site" evidence="8">
    <location>
        <position position="120"/>
    </location>
    <ligand>
        <name>shikimate</name>
        <dbReference type="ChEBI" id="CHEBI:36208"/>
    </ligand>
</feature>
<dbReference type="InterPro" id="IPR011342">
    <property type="entry name" value="Shikimate_DH"/>
</dbReference>
<feature type="binding site" evidence="8">
    <location>
        <begin position="32"/>
        <end position="34"/>
    </location>
    <ligand>
        <name>shikimate</name>
        <dbReference type="ChEBI" id="CHEBI:36208"/>
    </ligand>
</feature>
<comment type="function">
    <text evidence="8">Involved in the biosynthesis of the chorismate, which leads to the biosynthesis of aromatic amino acids. Catalyzes the reversible NADPH linked reduction of 3-dehydroshikimate (DHSA) to yield shikimate (SA).</text>
</comment>
<dbReference type="EC" id="1.1.1.25" evidence="2 8"/>
<dbReference type="Pfam" id="PF08501">
    <property type="entry name" value="Shikimate_dh_N"/>
    <property type="match status" value="1"/>
</dbReference>
<dbReference type="CDD" id="cd01065">
    <property type="entry name" value="NAD_bind_Shikimate_DH"/>
    <property type="match status" value="1"/>
</dbReference>
<dbReference type="Pfam" id="PF01488">
    <property type="entry name" value="Shikimate_DH"/>
    <property type="match status" value="1"/>
</dbReference>
<keyword evidence="6 8" id="KW-0057">Aromatic amino acid biosynthesis</keyword>
<proteinExistence type="inferred from homology"/>
<dbReference type="SUPFAM" id="SSF51735">
    <property type="entry name" value="NAD(P)-binding Rossmann-fold domains"/>
    <property type="match status" value="1"/>
</dbReference>
<evidence type="ECO:0000256" key="6">
    <source>
        <dbReference type="ARBA" id="ARBA00023141"/>
    </source>
</evidence>
<feature type="active site" description="Proton acceptor" evidence="8">
    <location>
        <position position="83"/>
    </location>
</feature>
<evidence type="ECO:0000313" key="12">
    <source>
        <dbReference type="EMBL" id="MBT1446280.1"/>
    </source>
</evidence>
<dbReference type="Pfam" id="PF18317">
    <property type="entry name" value="SDH_C"/>
    <property type="match status" value="1"/>
</dbReference>
<feature type="binding site" evidence="8">
    <location>
        <position position="95"/>
    </location>
    <ligand>
        <name>NADP(+)</name>
        <dbReference type="ChEBI" id="CHEBI:58349"/>
    </ligand>
</feature>
<dbReference type="GO" id="GO:0004764">
    <property type="term" value="F:shikimate 3-dehydrogenase (NADP+) activity"/>
    <property type="evidence" value="ECO:0007669"/>
    <property type="project" value="UniProtKB-EC"/>
</dbReference>
<comment type="subunit">
    <text evidence="8">Homodimer.</text>
</comment>
<feature type="binding site" evidence="8">
    <location>
        <position position="229"/>
    </location>
    <ligand>
        <name>NADP(+)</name>
        <dbReference type="ChEBI" id="CHEBI:58349"/>
    </ligand>
</feature>
<comment type="catalytic activity">
    <reaction evidence="7 8">
        <text>shikimate + NADP(+) = 3-dehydroshikimate + NADPH + H(+)</text>
        <dbReference type="Rhea" id="RHEA:17737"/>
        <dbReference type="ChEBI" id="CHEBI:15378"/>
        <dbReference type="ChEBI" id="CHEBI:16630"/>
        <dbReference type="ChEBI" id="CHEBI:36208"/>
        <dbReference type="ChEBI" id="CHEBI:57783"/>
        <dbReference type="ChEBI" id="CHEBI:58349"/>
        <dbReference type="EC" id="1.1.1.25"/>
    </reaction>
</comment>
<evidence type="ECO:0000313" key="13">
    <source>
        <dbReference type="Proteomes" id="UP001195903"/>
    </source>
</evidence>
<evidence type="ECO:0000259" key="9">
    <source>
        <dbReference type="Pfam" id="PF01488"/>
    </source>
</evidence>
<evidence type="ECO:0000256" key="7">
    <source>
        <dbReference type="ARBA" id="ARBA00049442"/>
    </source>
</evidence>
<evidence type="ECO:0000256" key="8">
    <source>
        <dbReference type="HAMAP-Rule" id="MF_00222"/>
    </source>
</evidence>
<comment type="pathway">
    <text evidence="1 8">Metabolic intermediate biosynthesis; chorismate biosynthesis; chorismate from D-erythrose 4-phosphate and phosphoenolpyruvate: step 4/7.</text>
</comment>
<organism evidence="12 13">
    <name type="scientific">Shewanella jiangmenensis</name>
    <dbReference type="NCBI Taxonomy" id="2837387"/>
    <lineage>
        <taxon>Bacteria</taxon>
        <taxon>Pseudomonadati</taxon>
        <taxon>Pseudomonadota</taxon>
        <taxon>Gammaproteobacteria</taxon>
        <taxon>Alteromonadales</taxon>
        <taxon>Shewanellaceae</taxon>
        <taxon>Shewanella</taxon>
    </lineage>
</organism>
<feature type="binding site" evidence="8">
    <location>
        <position position="79"/>
    </location>
    <ligand>
        <name>shikimate</name>
        <dbReference type="ChEBI" id="CHEBI:36208"/>
    </ligand>
</feature>
<comment type="similarity">
    <text evidence="8">Belongs to the shikimate dehydrogenase family.</text>
</comment>
<sequence>MSDQVTKSEQPVSPATGQIDRYAVFGNPIGHSKSPQIHAMFAEQTSQPMSYEAVLAPKDGFATAVAEFMANGGRGANVTVPFKEEAFALCDELSDDARVAGAVNTLIKLDDGRLRGDNTDGLGLVGDLLRHDVGLKGRRILLVGAGGAARGALLPLIRAGAQLSLCNRTRAKAETLANLIPGADIQVVNGESIDTAFDVIINSTSASLSGELPALSTHAINSRTVCYDMMYAAAPTPFNLWAKQQGAAACIDGLGMLVGQAAESFYLWRAVRPDSKRVLMTLRQSLLLGN</sequence>
<protein>
    <recommendedName>
        <fullName evidence="2 8">Shikimate dehydrogenase (NADP(+))</fullName>
        <shortName evidence="8">SDH</shortName>
        <ecNumber evidence="2 8">1.1.1.25</ecNumber>
    </recommendedName>
</protein>
<evidence type="ECO:0000256" key="1">
    <source>
        <dbReference type="ARBA" id="ARBA00004871"/>
    </source>
</evidence>
<evidence type="ECO:0000256" key="3">
    <source>
        <dbReference type="ARBA" id="ARBA00022605"/>
    </source>
</evidence>
<dbReference type="InterPro" id="IPR006151">
    <property type="entry name" value="Shikm_DH/Glu-tRNA_Rdtase"/>
</dbReference>
<dbReference type="InterPro" id="IPR036291">
    <property type="entry name" value="NAD(P)-bd_dom_sf"/>
</dbReference>
<feature type="binding site" evidence="8">
    <location>
        <begin position="167"/>
        <end position="172"/>
    </location>
    <ligand>
        <name>NADP(+)</name>
        <dbReference type="ChEBI" id="CHEBI:58349"/>
    </ligand>
</feature>
<keyword evidence="3 8" id="KW-0028">Amino-acid biosynthesis</keyword>
<keyword evidence="13" id="KW-1185">Reference proteome</keyword>
<keyword evidence="4 8" id="KW-0521">NADP</keyword>
<dbReference type="HAMAP" id="MF_00222">
    <property type="entry name" value="Shikimate_DH_AroE"/>
    <property type="match status" value="1"/>
</dbReference>